<dbReference type="InterPro" id="IPR011043">
    <property type="entry name" value="Gal_Oxase/kelch_b-propeller"/>
</dbReference>
<evidence type="ECO:0000313" key="2">
    <source>
        <dbReference type="EMBL" id="CAF0887596.1"/>
    </source>
</evidence>
<dbReference type="EMBL" id="CAJNOH010000122">
    <property type="protein sequence ID" value="CAF0887596.1"/>
    <property type="molecule type" value="Genomic_DNA"/>
</dbReference>
<dbReference type="SUPFAM" id="SSF50965">
    <property type="entry name" value="Galactose oxidase, central domain"/>
    <property type="match status" value="1"/>
</dbReference>
<sequence>MQTAHAVLLPSGRILLASGSSWRNRGPIETYPHTADPQSGRGIFREEEDPFLINKIEDYYQLVNNVGIYDPSKNTFYRIPHPEPVPDPKWPEHFAPNDFFCTGHLHVPDGNVLFVGGTQYYYPFRTGHRATYLFDWRKEVQIRWNNVDWRRMPSVAFVNDSTNPWIFAGLMERGRWYATLVPLIDGRLVVLAGFVGFDKGYPAISENVSSYGTTILDPNSNRIALFGGQPTSAGTFLYQSGTSQGDQRFTGGRGSRKLEQFHASIYESNGGHWTLEPSFLGEHPQDDRTMHYALLLPTSQILIINGANYDFYGSIHYPILLTPQFDNINGTFLGYTKKRMNEGVEARLYHNVALLLPDGRVWISGGGSARATIHYTPLAQKPLVEHNTSSYGQPLPDTSNIDLDVEMFDDGRLAKNSRGSLSVPTETWVAEIFSPPYLFIDGKRRPVIVSLSHPHKVDYQFESVIDGKRYYLLRSNSQYTVNLNYLPTQCASGTKEKLVMIKLGSATHGWDNGQRLINLSFTRMSSTSTLLLTTLDARIALIAPAFYMMFYVDCMGKPSAAQIIRFDDQAVQP</sequence>
<dbReference type="Proteomes" id="UP000663854">
    <property type="component" value="Unassembled WGS sequence"/>
</dbReference>
<dbReference type="AlphaFoldDB" id="A0A813YQS2"/>
<dbReference type="InterPro" id="IPR015202">
    <property type="entry name" value="GO-like_E_set"/>
</dbReference>
<dbReference type="PANTHER" id="PTHR32208">
    <property type="entry name" value="SECRETED PROTEIN-RELATED"/>
    <property type="match status" value="1"/>
</dbReference>
<dbReference type="EMBL" id="CAJNOL010000735">
    <property type="protein sequence ID" value="CAF1182138.1"/>
    <property type="molecule type" value="Genomic_DNA"/>
</dbReference>
<evidence type="ECO:0000313" key="5">
    <source>
        <dbReference type="Proteomes" id="UP000663870"/>
    </source>
</evidence>
<name>A0A813YQS2_9BILA</name>
<dbReference type="InterPro" id="IPR014756">
    <property type="entry name" value="Ig_E-set"/>
</dbReference>
<dbReference type="Gene3D" id="2.130.10.80">
    <property type="entry name" value="Galactose oxidase/kelch, beta-propeller"/>
    <property type="match status" value="2"/>
</dbReference>
<dbReference type="Gene3D" id="2.60.40.10">
    <property type="entry name" value="Immunoglobulins"/>
    <property type="match status" value="1"/>
</dbReference>
<dbReference type="Proteomes" id="UP000663870">
    <property type="component" value="Unassembled WGS sequence"/>
</dbReference>
<evidence type="ECO:0000259" key="1">
    <source>
        <dbReference type="Pfam" id="PF09118"/>
    </source>
</evidence>
<proteinExistence type="predicted"/>
<dbReference type="SUPFAM" id="SSF81296">
    <property type="entry name" value="E set domains"/>
    <property type="match status" value="1"/>
</dbReference>
<dbReference type="InterPro" id="IPR037293">
    <property type="entry name" value="Gal_Oxidase_central_sf"/>
</dbReference>
<dbReference type="InterPro" id="IPR013783">
    <property type="entry name" value="Ig-like_fold"/>
</dbReference>
<dbReference type="Pfam" id="PF09118">
    <property type="entry name" value="GO-like_E_set"/>
    <property type="match status" value="1"/>
</dbReference>
<evidence type="ECO:0000313" key="3">
    <source>
        <dbReference type="EMBL" id="CAF1182138.1"/>
    </source>
</evidence>
<reference evidence="2" key="1">
    <citation type="submission" date="2021-02" db="EMBL/GenBank/DDBJ databases">
        <authorList>
            <person name="Nowell W R."/>
        </authorList>
    </citation>
    <scope>NUCLEOTIDE SEQUENCE</scope>
</reference>
<comment type="caution">
    <text evidence="2">The sequence shown here is derived from an EMBL/GenBank/DDBJ whole genome shotgun (WGS) entry which is preliminary data.</text>
</comment>
<feature type="domain" description="Galactose oxidase-like Early set" evidence="1">
    <location>
        <begin position="474"/>
        <end position="565"/>
    </location>
</feature>
<keyword evidence="5" id="KW-1185">Reference proteome</keyword>
<dbReference type="PANTHER" id="PTHR32208:SF21">
    <property type="entry name" value="LOW QUALITY PROTEIN: ALDEHYDE OXIDASE GLOX-LIKE"/>
    <property type="match status" value="1"/>
</dbReference>
<protein>
    <recommendedName>
        <fullName evidence="1">Galactose oxidase-like Early set domain-containing protein</fullName>
    </recommendedName>
</protein>
<organism evidence="2 4">
    <name type="scientific">Rotaria sordida</name>
    <dbReference type="NCBI Taxonomy" id="392033"/>
    <lineage>
        <taxon>Eukaryota</taxon>
        <taxon>Metazoa</taxon>
        <taxon>Spiralia</taxon>
        <taxon>Gnathifera</taxon>
        <taxon>Rotifera</taxon>
        <taxon>Eurotatoria</taxon>
        <taxon>Bdelloidea</taxon>
        <taxon>Philodinida</taxon>
        <taxon>Philodinidae</taxon>
        <taxon>Rotaria</taxon>
    </lineage>
</organism>
<gene>
    <name evidence="3" type="ORF">JXQ802_LOCUS23406</name>
    <name evidence="2" type="ORF">PYM288_LOCUS8866</name>
</gene>
<accession>A0A813YQS2</accession>
<evidence type="ECO:0000313" key="4">
    <source>
        <dbReference type="Proteomes" id="UP000663854"/>
    </source>
</evidence>